<name>A0ABT3QUQ9_9HYPH</name>
<protein>
    <submittedName>
        <fullName evidence="1">Uncharacterized protein</fullName>
    </submittedName>
</protein>
<dbReference type="Proteomes" id="UP001301216">
    <property type="component" value="Unassembled WGS sequence"/>
</dbReference>
<proteinExistence type="predicted"/>
<comment type="caution">
    <text evidence="1">The sequence shown here is derived from an EMBL/GenBank/DDBJ whole genome shotgun (WGS) entry which is preliminary data.</text>
</comment>
<sequence length="161" mass="18729">MKATVFDLIRSEKENIIIGPWKTGKIPPAAFPINRPRSIPTGGDWRWRLCEFDALNYHCRVIIRVNFEKQKYHSYLSIDTKKSVKVICHHDLHIGDKGWHCHFARGLIEEVMEGVLRDRDCYTMFEAEPSLAQSQLFTITEDSALSKAAKRYRFEARGTFI</sequence>
<gene>
    <name evidence="1" type="ORF">OPR82_21960</name>
</gene>
<keyword evidence="2" id="KW-1185">Reference proteome</keyword>
<evidence type="ECO:0000313" key="1">
    <source>
        <dbReference type="EMBL" id="MCX2699368.1"/>
    </source>
</evidence>
<reference evidence="1 2" key="1">
    <citation type="submission" date="2022-11" db="EMBL/GenBank/DDBJ databases">
        <title>Brucella sp. YY2X, whole genome shotgun sequencing project.</title>
        <authorList>
            <person name="Yang Y."/>
        </authorList>
    </citation>
    <scope>NUCLEOTIDE SEQUENCE [LARGE SCALE GENOMIC DNA]</scope>
    <source>
        <strain evidence="1 2">YY2X</strain>
    </source>
</reference>
<dbReference type="RefSeq" id="WP_265987109.1">
    <property type="nucleotide sequence ID" value="NZ_JAPHAV010000028.1"/>
</dbReference>
<dbReference type="EMBL" id="JAPHAV010000028">
    <property type="protein sequence ID" value="MCX2699368.1"/>
    <property type="molecule type" value="Genomic_DNA"/>
</dbReference>
<evidence type="ECO:0000313" key="2">
    <source>
        <dbReference type="Proteomes" id="UP001301216"/>
    </source>
</evidence>
<accession>A0ABT3QUQ9</accession>
<organism evidence="1 2">
    <name type="scientific">Ochrobactrum chromiisoli</name>
    <dbReference type="NCBI Taxonomy" id="2993941"/>
    <lineage>
        <taxon>Bacteria</taxon>
        <taxon>Pseudomonadati</taxon>
        <taxon>Pseudomonadota</taxon>
        <taxon>Alphaproteobacteria</taxon>
        <taxon>Hyphomicrobiales</taxon>
        <taxon>Brucellaceae</taxon>
        <taxon>Brucella/Ochrobactrum group</taxon>
        <taxon>Ochrobactrum</taxon>
    </lineage>
</organism>